<evidence type="ECO:0000313" key="5">
    <source>
        <dbReference type="Proteomes" id="UP000194236"/>
    </source>
</evidence>
<dbReference type="InterPro" id="IPR011680">
    <property type="entry name" value="FEZ"/>
</dbReference>
<keyword evidence="3" id="KW-0175">Coiled coil</keyword>
<comment type="caution">
    <text evidence="4">The sequence shown here is derived from an EMBL/GenBank/DDBJ whole genome shotgun (WGS) entry which is preliminary data.</text>
</comment>
<comment type="similarity">
    <text evidence="1">Belongs to the zygin family.</text>
</comment>
<evidence type="ECO:0000256" key="2">
    <source>
        <dbReference type="ARBA" id="ARBA00022553"/>
    </source>
</evidence>
<feature type="non-terminal residue" evidence="4">
    <location>
        <position position="1"/>
    </location>
</feature>
<dbReference type="GO" id="GO:0030424">
    <property type="term" value="C:axon"/>
    <property type="evidence" value="ECO:0007669"/>
    <property type="project" value="TreeGrafter"/>
</dbReference>
<organism evidence="4 5">
    <name type="scientific">Euroglyphus maynei</name>
    <name type="common">Mayne's house dust mite</name>
    <dbReference type="NCBI Taxonomy" id="6958"/>
    <lineage>
        <taxon>Eukaryota</taxon>
        <taxon>Metazoa</taxon>
        <taxon>Ecdysozoa</taxon>
        <taxon>Arthropoda</taxon>
        <taxon>Chelicerata</taxon>
        <taxon>Arachnida</taxon>
        <taxon>Acari</taxon>
        <taxon>Acariformes</taxon>
        <taxon>Sarcoptiformes</taxon>
        <taxon>Astigmata</taxon>
        <taxon>Psoroptidia</taxon>
        <taxon>Analgoidea</taxon>
        <taxon>Pyroglyphidae</taxon>
        <taxon>Pyroglyphinae</taxon>
        <taxon>Euroglyphus</taxon>
    </lineage>
</organism>
<gene>
    <name evidence="4" type="ORF">BLA29_010924</name>
</gene>
<dbReference type="GO" id="GO:0005737">
    <property type="term" value="C:cytoplasm"/>
    <property type="evidence" value="ECO:0007669"/>
    <property type="project" value="TreeGrafter"/>
</dbReference>
<protein>
    <submittedName>
        <fullName evidence="4">Fasciculation and elongation zeta-2-like protein</fullName>
    </submittedName>
</protein>
<dbReference type="AlphaFoldDB" id="A0A1Y3AY51"/>
<dbReference type="PANTHER" id="PTHR12394">
    <property type="entry name" value="ZYGIN"/>
    <property type="match status" value="1"/>
</dbReference>
<reference evidence="4 5" key="1">
    <citation type="submission" date="2017-03" db="EMBL/GenBank/DDBJ databases">
        <title>Genome Survey of Euroglyphus maynei.</title>
        <authorList>
            <person name="Arlian L.G."/>
            <person name="Morgan M.S."/>
            <person name="Rider S.D."/>
        </authorList>
    </citation>
    <scope>NUCLEOTIDE SEQUENCE [LARGE SCALE GENOMIC DNA]</scope>
    <source>
        <strain evidence="4">Arlian Lab</strain>
        <tissue evidence="4">Whole body</tissue>
    </source>
</reference>
<accession>A0A1Y3AY51</accession>
<evidence type="ECO:0000256" key="3">
    <source>
        <dbReference type="ARBA" id="ARBA00023054"/>
    </source>
</evidence>
<dbReference type="EMBL" id="MUJZ01051667">
    <property type="protein sequence ID" value="OTF73421.1"/>
    <property type="molecule type" value="Genomic_DNA"/>
</dbReference>
<evidence type="ECO:0000313" key="4">
    <source>
        <dbReference type="EMBL" id="OTF73421.1"/>
    </source>
</evidence>
<dbReference type="PANTHER" id="PTHR12394:SF12">
    <property type="entry name" value="LD08195P"/>
    <property type="match status" value="1"/>
</dbReference>
<keyword evidence="5" id="KW-1185">Reference proteome</keyword>
<dbReference type="Pfam" id="PF07763">
    <property type="entry name" value="FEZ"/>
    <property type="match status" value="1"/>
</dbReference>
<proteinExistence type="inferred from homology"/>
<keyword evidence="2" id="KW-0597">Phosphoprotein</keyword>
<dbReference type="OrthoDB" id="7959977at2759"/>
<dbReference type="Proteomes" id="UP000194236">
    <property type="component" value="Unassembled WGS sequence"/>
</dbReference>
<sequence>SNRSSQHESITPVIDADQVIKEIESLYASNQSTPSKRYSDSARQRQLNKTDPLLSLDAATLLDVALQNWQSNNNRLSADDYDVNLETFEYCHDDQEYHSLPADLNSDILDQVTVSSSVVTATADQSHRDNPSLNEQTSSICGEQQLELVNKLNQLTIVQLNELYMELEQIIQIRSEVLIQELALRDELEYEKEQKNQ</sequence>
<name>A0A1Y3AY51_EURMA</name>
<evidence type="ECO:0000256" key="1">
    <source>
        <dbReference type="ARBA" id="ARBA00006788"/>
    </source>
</evidence>